<feature type="transmembrane region" description="Helical" evidence="7">
    <location>
        <begin position="17"/>
        <end position="36"/>
    </location>
</feature>
<keyword evidence="3 7" id="KW-1133">Transmembrane helix</keyword>
<feature type="transmembrane region" description="Helical" evidence="7">
    <location>
        <begin position="131"/>
        <end position="151"/>
    </location>
</feature>
<accession>A0A2T2P4Q5</accession>
<protein>
    <recommendedName>
        <fullName evidence="8">Rhodopsin domain-containing protein</fullName>
    </recommendedName>
</protein>
<feature type="transmembrane region" description="Helical" evidence="7">
    <location>
        <begin position="97"/>
        <end position="119"/>
    </location>
</feature>
<evidence type="ECO:0000256" key="6">
    <source>
        <dbReference type="SAM" id="MobiDB-lite"/>
    </source>
</evidence>
<dbReference type="EMBL" id="KZ678130">
    <property type="protein sequence ID" value="PSN72652.1"/>
    <property type="molecule type" value="Genomic_DNA"/>
</dbReference>
<feature type="transmembrane region" description="Helical" evidence="7">
    <location>
        <begin position="211"/>
        <end position="229"/>
    </location>
</feature>
<evidence type="ECO:0000256" key="7">
    <source>
        <dbReference type="SAM" id="Phobius"/>
    </source>
</evidence>
<comment type="similarity">
    <text evidence="5">Belongs to the SAT4 family.</text>
</comment>
<comment type="subcellular location">
    <subcellularLocation>
        <location evidence="1">Membrane</location>
        <topology evidence="1">Multi-pass membrane protein</topology>
    </subcellularLocation>
</comment>
<evidence type="ECO:0000313" key="10">
    <source>
        <dbReference type="Proteomes" id="UP000240883"/>
    </source>
</evidence>
<feature type="compositionally biased region" description="Basic and acidic residues" evidence="6">
    <location>
        <begin position="300"/>
        <end position="325"/>
    </location>
</feature>
<dbReference type="PANTHER" id="PTHR33048:SF129">
    <property type="entry name" value="INTEGRAL MEMBRANE PROTEIN-RELATED"/>
    <property type="match status" value="1"/>
</dbReference>
<reference evidence="9 10" key="1">
    <citation type="journal article" date="2018" name="Front. Microbiol.">
        <title>Genome-Wide Analysis of Corynespora cassiicola Leaf Fall Disease Putative Effectors.</title>
        <authorList>
            <person name="Lopez D."/>
            <person name="Ribeiro S."/>
            <person name="Label P."/>
            <person name="Fumanal B."/>
            <person name="Venisse J.S."/>
            <person name="Kohler A."/>
            <person name="de Oliveira R.R."/>
            <person name="Labutti K."/>
            <person name="Lipzen A."/>
            <person name="Lail K."/>
            <person name="Bauer D."/>
            <person name="Ohm R.A."/>
            <person name="Barry K.W."/>
            <person name="Spatafora J."/>
            <person name="Grigoriev I.V."/>
            <person name="Martin F.M."/>
            <person name="Pujade-Renaud V."/>
        </authorList>
    </citation>
    <scope>NUCLEOTIDE SEQUENCE [LARGE SCALE GENOMIC DNA]</scope>
    <source>
        <strain evidence="9 10">Philippines</strain>
    </source>
</reference>
<keyword evidence="10" id="KW-1185">Reference proteome</keyword>
<dbReference type="Pfam" id="PF20684">
    <property type="entry name" value="Fung_rhodopsin"/>
    <property type="match status" value="1"/>
</dbReference>
<evidence type="ECO:0000259" key="8">
    <source>
        <dbReference type="Pfam" id="PF20684"/>
    </source>
</evidence>
<dbReference type="PANTHER" id="PTHR33048">
    <property type="entry name" value="PTH11-LIKE INTEGRAL MEMBRANE PROTEIN (AFU_ORTHOLOGUE AFUA_5G11245)"/>
    <property type="match status" value="1"/>
</dbReference>
<evidence type="ECO:0000256" key="2">
    <source>
        <dbReference type="ARBA" id="ARBA00022692"/>
    </source>
</evidence>
<keyword evidence="2 7" id="KW-0812">Transmembrane</keyword>
<dbReference type="InterPro" id="IPR049326">
    <property type="entry name" value="Rhodopsin_dom_fungi"/>
</dbReference>
<keyword evidence="4 7" id="KW-0472">Membrane</keyword>
<name>A0A2T2P4Q5_CORCC</name>
<organism evidence="9 10">
    <name type="scientific">Corynespora cassiicola Philippines</name>
    <dbReference type="NCBI Taxonomy" id="1448308"/>
    <lineage>
        <taxon>Eukaryota</taxon>
        <taxon>Fungi</taxon>
        <taxon>Dikarya</taxon>
        <taxon>Ascomycota</taxon>
        <taxon>Pezizomycotina</taxon>
        <taxon>Dothideomycetes</taxon>
        <taxon>Pleosporomycetidae</taxon>
        <taxon>Pleosporales</taxon>
        <taxon>Corynesporascaceae</taxon>
        <taxon>Corynespora</taxon>
    </lineage>
</organism>
<evidence type="ECO:0000313" key="9">
    <source>
        <dbReference type="EMBL" id="PSN72652.1"/>
    </source>
</evidence>
<proteinExistence type="inferred from homology"/>
<feature type="region of interest" description="Disordered" evidence="6">
    <location>
        <begin position="294"/>
        <end position="355"/>
    </location>
</feature>
<dbReference type="Proteomes" id="UP000240883">
    <property type="component" value="Unassembled WGS sequence"/>
</dbReference>
<feature type="transmembrane region" description="Helical" evidence="7">
    <location>
        <begin position="56"/>
        <end position="77"/>
    </location>
</feature>
<dbReference type="AlphaFoldDB" id="A0A2T2P4Q5"/>
<evidence type="ECO:0000256" key="3">
    <source>
        <dbReference type="ARBA" id="ARBA00022989"/>
    </source>
</evidence>
<dbReference type="InterPro" id="IPR052337">
    <property type="entry name" value="SAT4-like"/>
</dbReference>
<evidence type="ECO:0000256" key="1">
    <source>
        <dbReference type="ARBA" id="ARBA00004141"/>
    </source>
</evidence>
<feature type="transmembrane region" description="Helical" evidence="7">
    <location>
        <begin position="177"/>
        <end position="199"/>
    </location>
</feature>
<evidence type="ECO:0000256" key="5">
    <source>
        <dbReference type="ARBA" id="ARBA00038359"/>
    </source>
</evidence>
<evidence type="ECO:0000256" key="4">
    <source>
        <dbReference type="ARBA" id="ARBA00023136"/>
    </source>
</evidence>
<gene>
    <name evidence="9" type="ORF">BS50DRAFT_570098</name>
</gene>
<feature type="compositionally biased region" description="Polar residues" evidence="6">
    <location>
        <begin position="332"/>
        <end position="355"/>
    </location>
</feature>
<sequence>MADATAVQMPPYSNNSGLYMIPVGTLAALSLILVVLRIYTRRRRVGKLYIDDKLIIVAETISFANVCIAGAAVSTGWGKPVAYLTPKDVKTTLQLNFAVQTTWLFSFCLTRVSVAASLLRYGQDRLWRWPLYFLIGLQICISSSYLVIQFAQCTPVSSNWENVPDVKCWPVQPIIDYGWAIAAVYVTMDLILSLMPIRLIRTLTRSTSEKILIGALMALGLLATVIAGLKMTTFREFGKGDPMQQTVRPSLYAKMEEQVGIIALSLPCLKAPVERLLKQLGILKEHHLTRPSFVNTMSLHDARKEPDQRSSSEGSLHRGKSDVRIDSLGVMPSSSTNSNAHTCGNIPGNNDWNAV</sequence>
<feature type="domain" description="Rhodopsin" evidence="8">
    <location>
        <begin position="36"/>
        <end position="274"/>
    </location>
</feature>
<dbReference type="OrthoDB" id="5278984at2759"/>
<dbReference type="GO" id="GO:0016020">
    <property type="term" value="C:membrane"/>
    <property type="evidence" value="ECO:0007669"/>
    <property type="project" value="UniProtKB-SubCell"/>
</dbReference>